<dbReference type="SUPFAM" id="SSF51126">
    <property type="entry name" value="Pectin lyase-like"/>
    <property type="match status" value="1"/>
</dbReference>
<dbReference type="InterPro" id="IPR051801">
    <property type="entry name" value="GH28_Enzymes"/>
</dbReference>
<reference evidence="2 3" key="1">
    <citation type="submission" date="2019-11" db="EMBL/GenBank/DDBJ databases">
        <title>Whole genome sequence of Oryza granulata.</title>
        <authorList>
            <person name="Li W."/>
        </authorList>
    </citation>
    <scope>NUCLEOTIDE SEQUENCE [LARGE SCALE GENOMIC DNA]</scope>
    <source>
        <strain evidence="3">cv. Menghai</strain>
        <tissue evidence="2">Leaf</tissue>
    </source>
</reference>
<sequence>MVLTFMLAVLKFAHGGDGLQWEQAPLGSWPHSITITEFGVVGDGNTLNTLPFQNAVFYARSFADKDGMQQYVPKMWWLTSNFNLTRHLTLFLEQEAVIIGTKQFGIKE</sequence>
<dbReference type="EMBL" id="SPHZ02000001">
    <property type="protein sequence ID" value="KAF0932067.1"/>
    <property type="molecule type" value="Genomic_DNA"/>
</dbReference>
<evidence type="ECO:0000313" key="2">
    <source>
        <dbReference type="EMBL" id="KAF0932067.1"/>
    </source>
</evidence>
<protein>
    <recommendedName>
        <fullName evidence="4">Pectate lyase superfamily protein domain-containing protein</fullName>
    </recommendedName>
</protein>
<feature type="chain" id="PRO_5026328027" description="Pectate lyase superfamily protein domain-containing protein" evidence="1">
    <location>
        <begin position="19"/>
        <end position="108"/>
    </location>
</feature>
<name>A0A6G1F578_9ORYZ</name>
<keyword evidence="1" id="KW-0732">Signal</keyword>
<dbReference type="InterPro" id="IPR011050">
    <property type="entry name" value="Pectin_lyase_fold/virulence"/>
</dbReference>
<dbReference type="Proteomes" id="UP000479710">
    <property type="component" value="Unassembled WGS sequence"/>
</dbReference>
<dbReference type="OrthoDB" id="187139at2759"/>
<organism evidence="2 3">
    <name type="scientific">Oryza meyeriana var. granulata</name>
    <dbReference type="NCBI Taxonomy" id="110450"/>
    <lineage>
        <taxon>Eukaryota</taxon>
        <taxon>Viridiplantae</taxon>
        <taxon>Streptophyta</taxon>
        <taxon>Embryophyta</taxon>
        <taxon>Tracheophyta</taxon>
        <taxon>Spermatophyta</taxon>
        <taxon>Magnoliopsida</taxon>
        <taxon>Liliopsida</taxon>
        <taxon>Poales</taxon>
        <taxon>Poaceae</taxon>
        <taxon>BOP clade</taxon>
        <taxon>Oryzoideae</taxon>
        <taxon>Oryzeae</taxon>
        <taxon>Oryzinae</taxon>
        <taxon>Oryza</taxon>
        <taxon>Oryza meyeriana</taxon>
    </lineage>
</organism>
<keyword evidence="3" id="KW-1185">Reference proteome</keyword>
<comment type="caution">
    <text evidence="2">The sequence shown here is derived from an EMBL/GenBank/DDBJ whole genome shotgun (WGS) entry which is preliminary data.</text>
</comment>
<evidence type="ECO:0008006" key="4">
    <source>
        <dbReference type="Google" id="ProtNLM"/>
    </source>
</evidence>
<accession>A0A6G1F578</accession>
<dbReference type="InterPro" id="IPR012334">
    <property type="entry name" value="Pectin_lyas_fold"/>
</dbReference>
<evidence type="ECO:0000256" key="1">
    <source>
        <dbReference type="SAM" id="SignalP"/>
    </source>
</evidence>
<dbReference type="Gene3D" id="2.160.20.10">
    <property type="entry name" value="Single-stranded right-handed beta-helix, Pectin lyase-like"/>
    <property type="match status" value="1"/>
</dbReference>
<dbReference type="AlphaFoldDB" id="A0A6G1F578"/>
<gene>
    <name evidence="2" type="ORF">E2562_007866</name>
</gene>
<feature type="signal peptide" evidence="1">
    <location>
        <begin position="1"/>
        <end position="18"/>
    </location>
</feature>
<proteinExistence type="predicted"/>
<evidence type="ECO:0000313" key="3">
    <source>
        <dbReference type="Proteomes" id="UP000479710"/>
    </source>
</evidence>
<dbReference type="PANTHER" id="PTHR31339">
    <property type="entry name" value="PECTIN LYASE-RELATED"/>
    <property type="match status" value="1"/>
</dbReference>
<dbReference type="PANTHER" id="PTHR31339:SF5">
    <property type="entry name" value="HYDROLASE FAMILY 28 PROTEIN, PUTATIVE, EXPRESSED-RELATED"/>
    <property type="match status" value="1"/>
</dbReference>